<gene>
    <name evidence="1" type="ORF">AMORRO_LOCUS5639</name>
</gene>
<name>A0A9N9B4T5_9GLOM</name>
<accession>A0A9N9B4T5</accession>
<proteinExistence type="predicted"/>
<evidence type="ECO:0000313" key="1">
    <source>
        <dbReference type="EMBL" id="CAG8552477.1"/>
    </source>
</evidence>
<evidence type="ECO:0000313" key="2">
    <source>
        <dbReference type="Proteomes" id="UP000789342"/>
    </source>
</evidence>
<dbReference type="EMBL" id="CAJVPV010003461">
    <property type="protein sequence ID" value="CAG8552477.1"/>
    <property type="molecule type" value="Genomic_DNA"/>
</dbReference>
<feature type="non-terminal residue" evidence="1">
    <location>
        <position position="1"/>
    </location>
</feature>
<dbReference type="SUPFAM" id="SSF52047">
    <property type="entry name" value="RNI-like"/>
    <property type="match status" value="1"/>
</dbReference>
<dbReference type="AlphaFoldDB" id="A0A9N9B4T5"/>
<dbReference type="Proteomes" id="UP000789342">
    <property type="component" value="Unassembled WGS sequence"/>
</dbReference>
<organism evidence="1 2">
    <name type="scientific">Acaulospora morrowiae</name>
    <dbReference type="NCBI Taxonomy" id="94023"/>
    <lineage>
        <taxon>Eukaryota</taxon>
        <taxon>Fungi</taxon>
        <taxon>Fungi incertae sedis</taxon>
        <taxon>Mucoromycota</taxon>
        <taxon>Glomeromycotina</taxon>
        <taxon>Glomeromycetes</taxon>
        <taxon>Diversisporales</taxon>
        <taxon>Acaulosporaceae</taxon>
        <taxon>Acaulospora</taxon>
    </lineage>
</organism>
<sequence>ETVRILWSQPFRLLYTCNYQNRICGEEKRKLQAENLLLTYLSCALYYQHNEELVNIISKPVTKPLFNYVQFLQNLDLHEFFTAIRDCTESKRSEHEDEADDYNDFINILCKLFMNHSTGLCKLSIDVDCITRGVRERACESLQSKNLCNYYQTITKSIGSNNCLSQLTELIMPSGSVNKTELLSALIPVSRNLKKIVVRVDYRVYHWCYNGRIAERPYVEQEAISLAGLIMAQKSLVYLGLCSCAEGLEYLLASIESQADTLKYLSFERVYFYDLDLFKHMAPLRNLEQIQFNHCTFEPKNDSKPFLYESRFPKLVKLEMRWSSGADYVVEILRSAANGCLNVETEPHNSIFDLEYW</sequence>
<comment type="caution">
    <text evidence="1">The sequence shown here is derived from an EMBL/GenBank/DDBJ whole genome shotgun (WGS) entry which is preliminary data.</text>
</comment>
<keyword evidence="2" id="KW-1185">Reference proteome</keyword>
<protein>
    <submittedName>
        <fullName evidence="1">2800_t:CDS:1</fullName>
    </submittedName>
</protein>
<reference evidence="1" key="1">
    <citation type="submission" date="2021-06" db="EMBL/GenBank/DDBJ databases">
        <authorList>
            <person name="Kallberg Y."/>
            <person name="Tangrot J."/>
            <person name="Rosling A."/>
        </authorList>
    </citation>
    <scope>NUCLEOTIDE SEQUENCE</scope>
    <source>
        <strain evidence="1">CL551</strain>
    </source>
</reference>
<dbReference type="OrthoDB" id="2329418at2759"/>